<keyword evidence="8" id="KW-1185">Reference proteome</keyword>
<evidence type="ECO:0000313" key="7">
    <source>
        <dbReference type="EMBL" id="QDH81077.1"/>
    </source>
</evidence>
<keyword evidence="5 7" id="KW-0413">Isomerase</keyword>
<dbReference type="GO" id="GO:0003755">
    <property type="term" value="F:peptidyl-prolyl cis-trans isomerase activity"/>
    <property type="evidence" value="ECO:0007669"/>
    <property type="project" value="UniProtKB-KW"/>
</dbReference>
<protein>
    <recommendedName>
        <fullName evidence="2">peptidylprolyl isomerase</fullName>
        <ecNumber evidence="2">5.2.1.8</ecNumber>
    </recommendedName>
</protein>
<dbReference type="OrthoDB" id="702014at2"/>
<evidence type="ECO:0000256" key="4">
    <source>
        <dbReference type="ARBA" id="ARBA00023110"/>
    </source>
</evidence>
<feature type="domain" description="PpiC" evidence="6">
    <location>
        <begin position="299"/>
        <end position="414"/>
    </location>
</feature>
<dbReference type="Proteomes" id="UP000316614">
    <property type="component" value="Chromosome"/>
</dbReference>
<dbReference type="EMBL" id="CP041253">
    <property type="protein sequence ID" value="QDH81077.1"/>
    <property type="molecule type" value="Genomic_DNA"/>
</dbReference>
<dbReference type="PANTHER" id="PTHR47245:SF1">
    <property type="entry name" value="FOLDASE PROTEIN PRSA"/>
    <property type="match status" value="1"/>
</dbReference>
<dbReference type="InterPro" id="IPR000297">
    <property type="entry name" value="PPIase_PpiC"/>
</dbReference>
<gene>
    <name evidence="7" type="ORF">FKX85_19360</name>
</gene>
<dbReference type="KEGG" id="echi:FKX85_19360"/>
<proteinExistence type="predicted"/>
<name>A0A514CMU0_9BACT</name>
<evidence type="ECO:0000256" key="3">
    <source>
        <dbReference type="ARBA" id="ARBA00022729"/>
    </source>
</evidence>
<dbReference type="Pfam" id="PF13145">
    <property type="entry name" value="Rotamase_2"/>
    <property type="match status" value="1"/>
</dbReference>
<comment type="catalytic activity">
    <reaction evidence="1">
        <text>[protein]-peptidylproline (omega=180) = [protein]-peptidylproline (omega=0)</text>
        <dbReference type="Rhea" id="RHEA:16237"/>
        <dbReference type="Rhea" id="RHEA-COMP:10747"/>
        <dbReference type="Rhea" id="RHEA-COMP:10748"/>
        <dbReference type="ChEBI" id="CHEBI:83833"/>
        <dbReference type="ChEBI" id="CHEBI:83834"/>
        <dbReference type="EC" id="5.2.1.8"/>
    </reaction>
</comment>
<reference evidence="7 8" key="1">
    <citation type="submission" date="2019-06" db="EMBL/GenBank/DDBJ databases">
        <title>Echinicola alkalisoli sp. nov. isolated from saline soil.</title>
        <authorList>
            <person name="Sun J.-Q."/>
            <person name="Xu L."/>
        </authorList>
    </citation>
    <scope>NUCLEOTIDE SEQUENCE [LARGE SCALE GENOMIC DNA]</scope>
    <source>
        <strain evidence="7 8">LN3S3</strain>
    </source>
</reference>
<evidence type="ECO:0000313" key="8">
    <source>
        <dbReference type="Proteomes" id="UP000316614"/>
    </source>
</evidence>
<organism evidence="7 8">
    <name type="scientific">Echinicola soli</name>
    <dbReference type="NCBI Taxonomy" id="2591634"/>
    <lineage>
        <taxon>Bacteria</taxon>
        <taxon>Pseudomonadati</taxon>
        <taxon>Bacteroidota</taxon>
        <taxon>Cytophagia</taxon>
        <taxon>Cytophagales</taxon>
        <taxon>Cyclobacteriaceae</taxon>
        <taxon>Echinicola</taxon>
    </lineage>
</organism>
<dbReference type="Gene3D" id="3.10.50.40">
    <property type="match status" value="1"/>
</dbReference>
<dbReference type="RefSeq" id="WP_141616292.1">
    <property type="nucleotide sequence ID" value="NZ_CP041253.1"/>
</dbReference>
<keyword evidence="4" id="KW-0697">Rotamase</keyword>
<dbReference type="EC" id="5.2.1.8" evidence="2"/>
<dbReference type="InterPro" id="IPR050245">
    <property type="entry name" value="PrsA_foldase"/>
</dbReference>
<dbReference type="Gene3D" id="1.10.4030.10">
    <property type="entry name" value="Porin chaperone SurA, peptide-binding domain"/>
    <property type="match status" value="1"/>
</dbReference>
<evidence type="ECO:0000256" key="1">
    <source>
        <dbReference type="ARBA" id="ARBA00000971"/>
    </source>
</evidence>
<dbReference type="InterPro" id="IPR046357">
    <property type="entry name" value="PPIase_dom_sf"/>
</dbReference>
<evidence type="ECO:0000256" key="2">
    <source>
        <dbReference type="ARBA" id="ARBA00013194"/>
    </source>
</evidence>
<evidence type="ECO:0000259" key="6">
    <source>
        <dbReference type="Pfam" id="PF13145"/>
    </source>
</evidence>
<accession>A0A514CMU0</accession>
<dbReference type="AlphaFoldDB" id="A0A514CMU0"/>
<sequence>MEKQLEYLERFYASTVDGYLWNKKVKPHLKVNEEALQKAYKRRELGYDIEMILIPTRETLLEYLDPKVEVNTIEGFNILKQEVDSDERIKTYTYTSHYPFNPIGIYLENVDQLNIGDVFGPLETLNGFLIVHIADSKRGPLRPYEQEKSIIEQDLLFGLKEKYIWESQQRIFKEANPIMNKQAIMEMAARFDPDVKKWPGVDPELVLMEYRFEGKKIPYTASDFIEFSHHQPVFRGLLSNPNDMKKMMGNFLIGIYLLHEAKGMGMEENEEYLHWIKYKKNGVFVHHFKQEKIFRELKVSEGELKEYYESIQEKFLCFGEAKIAVYKYSNFQQAMDSRQLLQEQTQFHEKRTKENIGEIETIKIQMPNEQYSMSIIEAVSKQCPGELSMPVKAGESYWLVKLLSKSGTATIPFPVVRNQIQHNFLKEKESNMYDQQIAVLEEIYPISVNLLDL</sequence>
<evidence type="ECO:0000256" key="5">
    <source>
        <dbReference type="ARBA" id="ARBA00023235"/>
    </source>
</evidence>
<dbReference type="PANTHER" id="PTHR47245">
    <property type="entry name" value="PEPTIDYLPROLYL ISOMERASE"/>
    <property type="match status" value="1"/>
</dbReference>
<keyword evidence="3" id="KW-0732">Signal</keyword>